<keyword evidence="5 11" id="KW-0547">Nucleotide-binding</keyword>
<dbReference type="PRINTS" id="PR00099">
    <property type="entry name" value="CPSGATASE"/>
</dbReference>
<dbReference type="GO" id="GO:0006526">
    <property type="term" value="P:L-arginine biosynthetic process"/>
    <property type="evidence" value="ECO:0007669"/>
    <property type="project" value="UniProtKB-UniRule"/>
</dbReference>
<dbReference type="Gene3D" id="3.40.50.880">
    <property type="match status" value="1"/>
</dbReference>
<dbReference type="InterPro" id="IPR050472">
    <property type="entry name" value="Anth_synth/Amidotransfase"/>
</dbReference>
<dbReference type="InterPro" id="IPR036480">
    <property type="entry name" value="CarbP_synth_ssu_N_sf"/>
</dbReference>
<feature type="active site" evidence="11">
    <location>
        <position position="328"/>
    </location>
</feature>
<keyword evidence="14" id="KW-1185">Reference proteome</keyword>
<feature type="binding site" evidence="11">
    <location>
        <position position="286"/>
    </location>
    <ligand>
        <name>L-glutamine</name>
        <dbReference type="ChEBI" id="CHEBI:58359"/>
    </ligand>
</feature>
<dbReference type="UniPathway" id="UPA00070">
    <property type="reaction ID" value="UER00115"/>
</dbReference>
<feature type="binding site" evidence="11">
    <location>
        <position position="245"/>
    </location>
    <ligand>
        <name>L-glutamine</name>
        <dbReference type="ChEBI" id="CHEBI:58359"/>
    </ligand>
</feature>
<dbReference type="NCBIfam" id="TIGR01368">
    <property type="entry name" value="CPSaseIIsmall"/>
    <property type="match status" value="1"/>
</dbReference>
<dbReference type="EMBL" id="FQTU01000003">
    <property type="protein sequence ID" value="SHE54335.1"/>
    <property type="molecule type" value="Genomic_DNA"/>
</dbReference>
<dbReference type="PANTHER" id="PTHR43418:SF7">
    <property type="entry name" value="CARBAMOYL-PHOSPHATE SYNTHASE SMALL CHAIN"/>
    <property type="match status" value="1"/>
</dbReference>
<dbReference type="HAMAP" id="MF_01209">
    <property type="entry name" value="CPSase_S_chain"/>
    <property type="match status" value="1"/>
</dbReference>
<dbReference type="GO" id="GO:0005524">
    <property type="term" value="F:ATP binding"/>
    <property type="evidence" value="ECO:0007669"/>
    <property type="project" value="UniProtKB-UniRule"/>
</dbReference>
<dbReference type="GO" id="GO:0004359">
    <property type="term" value="F:glutaminase activity"/>
    <property type="evidence" value="ECO:0007669"/>
    <property type="project" value="RHEA"/>
</dbReference>
<evidence type="ECO:0000256" key="11">
    <source>
        <dbReference type="HAMAP-Rule" id="MF_01209"/>
    </source>
</evidence>
<comment type="function">
    <text evidence="11">Small subunit of the glutamine-dependent carbamoyl phosphate synthetase (CPSase). CPSase catalyzes the formation of carbamoyl phosphate from the ammonia moiety of glutamine, carbonate, and phosphate donated by ATP, constituting the first step of 2 biosynthetic pathways, one leading to arginine and/or urea and the other to pyrimidine nucleotides. The small subunit (glutamine amidotransferase) binds and cleaves glutamine to supply the large subunit with the substrate ammonia.</text>
</comment>
<comment type="catalytic activity">
    <reaction evidence="10 11">
        <text>L-glutamine + H2O = L-glutamate + NH4(+)</text>
        <dbReference type="Rhea" id="RHEA:15889"/>
        <dbReference type="ChEBI" id="CHEBI:15377"/>
        <dbReference type="ChEBI" id="CHEBI:28938"/>
        <dbReference type="ChEBI" id="CHEBI:29985"/>
        <dbReference type="ChEBI" id="CHEBI:58359"/>
    </reaction>
</comment>
<dbReference type="FunFam" id="3.50.30.20:FF:000001">
    <property type="entry name" value="Carbamoyl-phosphate synthase small chain"/>
    <property type="match status" value="1"/>
</dbReference>
<feature type="region of interest" description="CPSase" evidence="11">
    <location>
        <begin position="1"/>
        <end position="168"/>
    </location>
</feature>
<proteinExistence type="inferred from homology"/>
<dbReference type="SMART" id="SM01097">
    <property type="entry name" value="CPSase_sm_chain"/>
    <property type="match status" value="1"/>
</dbReference>
<keyword evidence="11" id="KW-0028">Amino-acid biosynthesis</keyword>
<comment type="pathway">
    <text evidence="2 11">Amino-acid biosynthesis; L-arginine biosynthesis; carbamoyl phosphate from bicarbonate: step 1/1.</text>
</comment>
<comment type="catalytic activity">
    <reaction evidence="9 11">
        <text>hydrogencarbonate + L-glutamine + 2 ATP + H2O = carbamoyl phosphate + L-glutamate + 2 ADP + phosphate + 2 H(+)</text>
        <dbReference type="Rhea" id="RHEA:18633"/>
        <dbReference type="ChEBI" id="CHEBI:15377"/>
        <dbReference type="ChEBI" id="CHEBI:15378"/>
        <dbReference type="ChEBI" id="CHEBI:17544"/>
        <dbReference type="ChEBI" id="CHEBI:29985"/>
        <dbReference type="ChEBI" id="CHEBI:30616"/>
        <dbReference type="ChEBI" id="CHEBI:43474"/>
        <dbReference type="ChEBI" id="CHEBI:58228"/>
        <dbReference type="ChEBI" id="CHEBI:58359"/>
        <dbReference type="ChEBI" id="CHEBI:456216"/>
        <dbReference type="EC" id="6.3.5.5"/>
    </reaction>
</comment>
<evidence type="ECO:0000256" key="1">
    <source>
        <dbReference type="ARBA" id="ARBA00004812"/>
    </source>
</evidence>
<evidence type="ECO:0000256" key="10">
    <source>
        <dbReference type="ARBA" id="ARBA00049285"/>
    </source>
</evidence>
<dbReference type="EC" id="6.3.5.5" evidence="11"/>
<name>A0A1M4UC86_9FIRM</name>
<protein>
    <recommendedName>
        <fullName evidence="11">Carbamoyl phosphate synthase small chain</fullName>
        <ecNumber evidence="11">6.3.5.5</ecNumber>
    </recommendedName>
    <alternativeName>
        <fullName evidence="11">Carbamoyl phosphate synthetase glutamine chain</fullName>
    </alternativeName>
</protein>
<dbReference type="RefSeq" id="WP_073269712.1">
    <property type="nucleotide sequence ID" value="NZ_FQTU01000003.1"/>
</dbReference>
<dbReference type="Gene3D" id="3.50.30.20">
    <property type="entry name" value="Carbamoyl-phosphate synthase small subunit, N-terminal domain"/>
    <property type="match status" value="1"/>
</dbReference>
<dbReference type="NCBIfam" id="NF009475">
    <property type="entry name" value="PRK12838.1"/>
    <property type="match status" value="1"/>
</dbReference>
<dbReference type="AlphaFoldDB" id="A0A1M4UC86"/>
<feature type="active site" description="Nucleophile" evidence="11">
    <location>
        <position position="244"/>
    </location>
</feature>
<evidence type="ECO:0000313" key="14">
    <source>
        <dbReference type="Proteomes" id="UP000184251"/>
    </source>
</evidence>
<evidence type="ECO:0000256" key="6">
    <source>
        <dbReference type="ARBA" id="ARBA00022840"/>
    </source>
</evidence>
<evidence type="ECO:0000256" key="7">
    <source>
        <dbReference type="ARBA" id="ARBA00022962"/>
    </source>
</evidence>
<dbReference type="SUPFAM" id="SSF52317">
    <property type="entry name" value="Class I glutamine amidotransferase-like"/>
    <property type="match status" value="1"/>
</dbReference>
<keyword evidence="4 11" id="KW-0436">Ligase</keyword>
<evidence type="ECO:0000256" key="4">
    <source>
        <dbReference type="ARBA" id="ARBA00022598"/>
    </source>
</evidence>
<dbReference type="InterPro" id="IPR017926">
    <property type="entry name" value="GATASE"/>
</dbReference>
<evidence type="ECO:0000256" key="2">
    <source>
        <dbReference type="ARBA" id="ARBA00005077"/>
    </source>
</evidence>
<dbReference type="GO" id="GO:0006541">
    <property type="term" value="P:glutamine metabolic process"/>
    <property type="evidence" value="ECO:0007669"/>
    <property type="project" value="InterPro"/>
</dbReference>
<dbReference type="PROSITE" id="PS51273">
    <property type="entry name" value="GATASE_TYPE_1"/>
    <property type="match status" value="1"/>
</dbReference>
<evidence type="ECO:0000256" key="9">
    <source>
        <dbReference type="ARBA" id="ARBA00048816"/>
    </source>
</evidence>
<dbReference type="Pfam" id="PF00988">
    <property type="entry name" value="CPSase_sm_chain"/>
    <property type="match status" value="1"/>
</dbReference>
<dbReference type="Pfam" id="PF00117">
    <property type="entry name" value="GATase"/>
    <property type="match status" value="1"/>
</dbReference>
<evidence type="ECO:0000256" key="8">
    <source>
        <dbReference type="ARBA" id="ARBA00022975"/>
    </source>
</evidence>
<feature type="binding site" evidence="11">
    <location>
        <position position="217"/>
    </location>
    <ligand>
        <name>L-glutamine</name>
        <dbReference type="ChEBI" id="CHEBI:58359"/>
    </ligand>
</feature>
<dbReference type="PRINTS" id="PR00096">
    <property type="entry name" value="GATASE"/>
</dbReference>
<sequence length="356" mass="39508">MKAYLYLEDGTLVEGEAFGAIKETLSEIVFNTGMTGYQEILTDPSYREQTVVMTYPIVGNYGINKNDFESEDIQVKAFAVREYSVHPSHYECDETLDDFLKSKGIPGIYGIDTRMITKKIRNIGTMKCLLTYDKTSEAMEKINTYSFPKDVARRNALKEKMTFDGNGAKIGLLDLGFKRGILRELLSCGCKVILYPYNTGADEIMSDGLDGFMFSNGPGDPKDNPEIISLAKELFGKMPLFGICLGHQILALALGADTFKMKFGHRGSNHPVINLKSQKVLISSQNHGYEVDGRSLPEGTVKTYENINDGTLEGFDHPGLKIKAVQFHPEEGPGPVDGHEIIAGWINNVKDDEYNA</sequence>
<feature type="binding site" evidence="11">
    <location>
        <position position="289"/>
    </location>
    <ligand>
        <name>L-glutamine</name>
        <dbReference type="ChEBI" id="CHEBI:58359"/>
    </ligand>
</feature>
<dbReference type="Proteomes" id="UP000184251">
    <property type="component" value="Unassembled WGS sequence"/>
</dbReference>
<dbReference type="OrthoDB" id="9804328at2"/>
<feature type="binding site" evidence="11">
    <location>
        <position position="219"/>
    </location>
    <ligand>
        <name>L-glutamine</name>
        <dbReference type="ChEBI" id="CHEBI:58359"/>
    </ligand>
</feature>
<accession>A0A1M4UC86</accession>
<dbReference type="GO" id="GO:0004088">
    <property type="term" value="F:carbamoyl-phosphate synthase (glutamine-hydrolyzing) activity"/>
    <property type="evidence" value="ECO:0007669"/>
    <property type="project" value="UniProtKB-UniRule"/>
</dbReference>
<comment type="pathway">
    <text evidence="1 11">Pyrimidine metabolism; UMP biosynthesis via de novo pathway; (S)-dihydroorotate from bicarbonate: step 1/3.</text>
</comment>
<dbReference type="InterPro" id="IPR035686">
    <property type="entry name" value="CPSase_GATase1"/>
</dbReference>
<evidence type="ECO:0000259" key="12">
    <source>
        <dbReference type="SMART" id="SM01097"/>
    </source>
</evidence>
<dbReference type="PRINTS" id="PR00097">
    <property type="entry name" value="ANTSNTHASEII"/>
</dbReference>
<feature type="binding site" evidence="11">
    <location>
        <position position="45"/>
    </location>
    <ligand>
        <name>L-glutamine</name>
        <dbReference type="ChEBI" id="CHEBI:58359"/>
    </ligand>
</feature>
<feature type="domain" description="Carbamoyl-phosphate synthase small subunit N-terminal" evidence="12">
    <location>
        <begin position="1"/>
        <end position="131"/>
    </location>
</feature>
<gene>
    <name evidence="11" type="primary">carA</name>
    <name evidence="13" type="ORF">SAMN02746064_00717</name>
</gene>
<keyword evidence="11" id="KW-0055">Arginine biosynthesis</keyword>
<dbReference type="InterPro" id="IPR002474">
    <property type="entry name" value="CarbamoylP_synth_ssu_N"/>
</dbReference>
<comment type="subunit">
    <text evidence="11">Composed of two chains; the small (or glutamine) chain promotes the hydrolysis of glutamine to ammonia, which is used by the large (or ammonia) chain to synthesize carbamoyl phosphate. Tetramer of heterodimers (alpha,beta)4.</text>
</comment>
<keyword evidence="8 11" id="KW-0665">Pyrimidine biosynthesis</keyword>
<organism evidence="13 14">
    <name type="scientific">Alkalibacter saccharofermentans DSM 14828</name>
    <dbReference type="NCBI Taxonomy" id="1120975"/>
    <lineage>
        <taxon>Bacteria</taxon>
        <taxon>Bacillati</taxon>
        <taxon>Bacillota</taxon>
        <taxon>Clostridia</taxon>
        <taxon>Eubacteriales</taxon>
        <taxon>Eubacteriaceae</taxon>
        <taxon>Alkalibacter</taxon>
    </lineage>
</organism>
<dbReference type="CDD" id="cd01744">
    <property type="entry name" value="GATase1_CPSase"/>
    <property type="match status" value="1"/>
</dbReference>
<dbReference type="GO" id="GO:0006207">
    <property type="term" value="P:'de novo' pyrimidine nucleobase biosynthetic process"/>
    <property type="evidence" value="ECO:0007669"/>
    <property type="project" value="InterPro"/>
</dbReference>
<comment type="similarity">
    <text evidence="3 11">Belongs to the CarA family.</text>
</comment>
<dbReference type="InterPro" id="IPR029062">
    <property type="entry name" value="Class_I_gatase-like"/>
</dbReference>
<dbReference type="STRING" id="1120975.SAMN02746064_00717"/>
<dbReference type="GO" id="GO:0044205">
    <property type="term" value="P:'de novo' UMP biosynthetic process"/>
    <property type="evidence" value="ECO:0007669"/>
    <property type="project" value="UniProtKB-UniRule"/>
</dbReference>
<keyword evidence="7 11" id="KW-0315">Glutamine amidotransferase</keyword>
<dbReference type="PANTHER" id="PTHR43418">
    <property type="entry name" value="MULTIFUNCTIONAL TRYPTOPHAN BIOSYNTHESIS PROTEIN-RELATED"/>
    <property type="match status" value="1"/>
</dbReference>
<feature type="active site" evidence="11">
    <location>
        <position position="330"/>
    </location>
</feature>
<evidence type="ECO:0000256" key="3">
    <source>
        <dbReference type="ARBA" id="ARBA00007800"/>
    </source>
</evidence>
<evidence type="ECO:0000313" key="13">
    <source>
        <dbReference type="EMBL" id="SHE54335.1"/>
    </source>
</evidence>
<dbReference type="InterPro" id="IPR006274">
    <property type="entry name" value="CarbamoylP_synth_ssu"/>
</dbReference>
<reference evidence="13 14" key="1">
    <citation type="submission" date="2016-11" db="EMBL/GenBank/DDBJ databases">
        <authorList>
            <person name="Jaros S."/>
            <person name="Januszkiewicz K."/>
            <person name="Wedrychowicz H."/>
        </authorList>
    </citation>
    <scope>NUCLEOTIDE SEQUENCE [LARGE SCALE GENOMIC DNA]</scope>
    <source>
        <strain evidence="13 14">DSM 14828</strain>
    </source>
</reference>
<dbReference type="SUPFAM" id="SSF52021">
    <property type="entry name" value="Carbamoyl phosphate synthetase, small subunit N-terminal domain"/>
    <property type="match status" value="1"/>
</dbReference>
<feature type="binding site" evidence="11">
    <location>
        <position position="288"/>
    </location>
    <ligand>
        <name>L-glutamine</name>
        <dbReference type="ChEBI" id="CHEBI:58359"/>
    </ligand>
</feature>
<keyword evidence="6 11" id="KW-0067">ATP-binding</keyword>
<dbReference type="UniPathway" id="UPA00068">
    <property type="reaction ID" value="UER00171"/>
</dbReference>
<evidence type="ECO:0000256" key="5">
    <source>
        <dbReference type="ARBA" id="ARBA00022741"/>
    </source>
</evidence>
<feature type="binding site" evidence="11">
    <location>
        <position position="248"/>
    </location>
    <ligand>
        <name>L-glutamine</name>
        <dbReference type="ChEBI" id="CHEBI:58359"/>
    </ligand>
</feature>